<dbReference type="Proteomes" id="UP000178911">
    <property type="component" value="Unassembled WGS sequence"/>
</dbReference>
<dbReference type="AlphaFoldDB" id="A0A1F8GIH1"/>
<proteinExistence type="predicted"/>
<name>A0A1F8GIH1_9BACT</name>
<accession>A0A1F8GIH1</accession>
<protein>
    <submittedName>
        <fullName evidence="1">Uncharacterized protein</fullName>
    </submittedName>
</protein>
<reference evidence="1 2" key="1">
    <citation type="journal article" date="2016" name="Nat. Commun.">
        <title>Thousands of microbial genomes shed light on interconnected biogeochemical processes in an aquifer system.</title>
        <authorList>
            <person name="Anantharaman K."/>
            <person name="Brown C.T."/>
            <person name="Hug L.A."/>
            <person name="Sharon I."/>
            <person name="Castelle C.J."/>
            <person name="Probst A.J."/>
            <person name="Thomas B.C."/>
            <person name="Singh A."/>
            <person name="Wilkins M.J."/>
            <person name="Karaoz U."/>
            <person name="Brodie E.L."/>
            <person name="Williams K.H."/>
            <person name="Hubbard S.S."/>
            <person name="Banfield J.F."/>
        </authorList>
    </citation>
    <scope>NUCLEOTIDE SEQUENCE [LARGE SCALE GENOMIC DNA]</scope>
</reference>
<comment type="caution">
    <text evidence="1">The sequence shown here is derived from an EMBL/GenBank/DDBJ whole genome shotgun (WGS) entry which is preliminary data.</text>
</comment>
<evidence type="ECO:0000313" key="1">
    <source>
        <dbReference type="EMBL" id="OGN25194.1"/>
    </source>
</evidence>
<dbReference type="EMBL" id="MGKJ01000004">
    <property type="protein sequence ID" value="OGN25194.1"/>
    <property type="molecule type" value="Genomic_DNA"/>
</dbReference>
<gene>
    <name evidence="1" type="ORF">A3A13_03885</name>
</gene>
<evidence type="ECO:0000313" key="2">
    <source>
        <dbReference type="Proteomes" id="UP000178911"/>
    </source>
</evidence>
<organism evidence="1 2">
    <name type="scientific">Candidatus Yanofskybacteria bacterium RIFCSPLOWO2_01_FULL_43_22</name>
    <dbReference type="NCBI Taxonomy" id="1802695"/>
    <lineage>
        <taxon>Bacteria</taxon>
        <taxon>Candidatus Yanofskyibacteriota</taxon>
    </lineage>
</organism>
<sequence length="143" mass="16403">MSHEINQAPFITGRKLRWCDYEVKESPEGIYFRDNTGQKPGDARKIDKVVFPHQGEDCAIWLIRPCEGTRLAWRSRNILDYANVLVLIDEKEGLIIDKDTRFIKPGDGIAIIRPGVRWEPGLPDIVSESPTIWEFVDTPQAVR</sequence>